<reference evidence="3 4" key="1">
    <citation type="submission" date="2016-11" db="EMBL/GenBank/DDBJ databases">
        <title>Draft Genome Sequences of Nine Cyanobacterial Strains from Diverse Habitats.</title>
        <authorList>
            <person name="Zhu T."/>
            <person name="Hou S."/>
            <person name="Lu X."/>
            <person name="Hess W.R."/>
        </authorList>
    </citation>
    <scope>NUCLEOTIDE SEQUENCE [LARGE SCALE GENOMIC DNA]</scope>
    <source>
        <strain evidence="3 4">NIES-593</strain>
    </source>
</reference>
<sequence>MLNSPKRLLQRVRVLDPLSDTDRIADVLIAGDRIEAIETHFDSIPQDASVLETEGLILAPGLVDLYSYSGEPGHEERETLASLIAAAKAGGFTRLAILPNTIPPVDNPATLALLQQKLEVASQTKEFPKSPHLNFWGALTVAIEGQQMTELTDLAAAGAVGFADGRPVKNLGLLRRLLEYVKPLNKPVALVPANESLKGKGVMREGVASISYGLPGDPAVSEAAAIASLLELIAAIDTPVHLMRVSTRRGVELIAQAKARGVPVTASTTWMHLLLNTNDVASYDPNLRLEPPLGNKEDMAALIEGVKQGIIDAVAVDHTPYTYEEKTLSFAEAPPGAIGLELALPLLWDRFVESGEWSALELWQCLSVRPLSCLHQKPISCTPGQPVELVLFDPKARWTVEQRELNSLSTNTPWFGKPITGRVVTDISD</sequence>
<dbReference type="GO" id="GO:0006221">
    <property type="term" value="P:pyrimidine nucleotide biosynthetic process"/>
    <property type="evidence" value="ECO:0007669"/>
    <property type="project" value="UniProtKB-KW"/>
</dbReference>
<keyword evidence="4" id="KW-1185">Reference proteome</keyword>
<dbReference type="InterPro" id="IPR032466">
    <property type="entry name" value="Metal_Hydrolase"/>
</dbReference>
<dbReference type="AlphaFoldDB" id="A0A1U7HP16"/>
<dbReference type="GO" id="GO:0004151">
    <property type="term" value="F:dihydroorotase activity"/>
    <property type="evidence" value="ECO:0007669"/>
    <property type="project" value="InterPro"/>
</dbReference>
<dbReference type="GO" id="GO:0006145">
    <property type="term" value="P:purine nucleobase catabolic process"/>
    <property type="evidence" value="ECO:0007669"/>
    <property type="project" value="TreeGrafter"/>
</dbReference>
<dbReference type="InterPro" id="IPR011059">
    <property type="entry name" value="Metal-dep_hydrolase_composite"/>
</dbReference>
<dbReference type="EMBL" id="MRCB01000004">
    <property type="protein sequence ID" value="OKH25301.1"/>
    <property type="molecule type" value="Genomic_DNA"/>
</dbReference>
<gene>
    <name evidence="3" type="ORF">NIES593_05600</name>
</gene>
<dbReference type="CDD" id="cd01317">
    <property type="entry name" value="DHOase_IIa"/>
    <property type="match status" value="1"/>
</dbReference>
<protein>
    <submittedName>
        <fullName evidence="3">Dihydroorotase</fullName>
    </submittedName>
</protein>
<dbReference type="NCBIfam" id="TIGR00857">
    <property type="entry name" value="pyrC_multi"/>
    <property type="match status" value="1"/>
</dbReference>
<accession>A0A1U7HP16</accession>
<dbReference type="Gene3D" id="2.30.40.10">
    <property type="entry name" value="Urease, subunit C, domain 1"/>
    <property type="match status" value="1"/>
</dbReference>
<dbReference type="GO" id="GO:0004038">
    <property type="term" value="F:allantoinase activity"/>
    <property type="evidence" value="ECO:0007669"/>
    <property type="project" value="TreeGrafter"/>
</dbReference>
<evidence type="ECO:0000313" key="4">
    <source>
        <dbReference type="Proteomes" id="UP000186868"/>
    </source>
</evidence>
<feature type="domain" description="Dihydroorotase catalytic" evidence="2">
    <location>
        <begin position="57"/>
        <end position="247"/>
    </location>
</feature>
<dbReference type="NCBIfam" id="NF005614">
    <property type="entry name" value="PRK07369.1"/>
    <property type="match status" value="1"/>
</dbReference>
<dbReference type="InterPro" id="IPR050138">
    <property type="entry name" value="DHOase/Allantoinase_Hydrolase"/>
</dbReference>
<dbReference type="PANTHER" id="PTHR43668">
    <property type="entry name" value="ALLANTOINASE"/>
    <property type="match status" value="1"/>
</dbReference>
<keyword evidence="1" id="KW-0665">Pyrimidine biosynthesis</keyword>
<dbReference type="Proteomes" id="UP000186868">
    <property type="component" value="Unassembled WGS sequence"/>
</dbReference>
<dbReference type="GO" id="GO:0005737">
    <property type="term" value="C:cytoplasm"/>
    <property type="evidence" value="ECO:0007669"/>
    <property type="project" value="TreeGrafter"/>
</dbReference>
<dbReference type="Pfam" id="PF12890">
    <property type="entry name" value="DHOase"/>
    <property type="match status" value="1"/>
</dbReference>
<comment type="caution">
    <text evidence="3">The sequence shown here is derived from an EMBL/GenBank/DDBJ whole genome shotgun (WGS) entry which is preliminary data.</text>
</comment>
<organism evidence="3 4">
    <name type="scientific">Hydrococcus rivularis NIES-593</name>
    <dbReference type="NCBI Taxonomy" id="1921803"/>
    <lineage>
        <taxon>Bacteria</taxon>
        <taxon>Bacillati</taxon>
        <taxon>Cyanobacteriota</taxon>
        <taxon>Cyanophyceae</taxon>
        <taxon>Pleurocapsales</taxon>
        <taxon>Hydrococcaceae</taxon>
        <taxon>Hydrococcus</taxon>
    </lineage>
</organism>
<dbReference type="InterPro" id="IPR004722">
    <property type="entry name" value="DHOase"/>
</dbReference>
<dbReference type="InterPro" id="IPR024403">
    <property type="entry name" value="DHOase_cat"/>
</dbReference>
<evidence type="ECO:0000259" key="2">
    <source>
        <dbReference type="Pfam" id="PF12890"/>
    </source>
</evidence>
<proteinExistence type="predicted"/>
<dbReference type="PANTHER" id="PTHR43668:SF2">
    <property type="entry name" value="ALLANTOINASE"/>
    <property type="match status" value="1"/>
</dbReference>
<dbReference type="SUPFAM" id="SSF51556">
    <property type="entry name" value="Metallo-dependent hydrolases"/>
    <property type="match status" value="1"/>
</dbReference>
<evidence type="ECO:0000313" key="3">
    <source>
        <dbReference type="EMBL" id="OKH25301.1"/>
    </source>
</evidence>
<name>A0A1U7HP16_9CYAN</name>
<dbReference type="SUPFAM" id="SSF51338">
    <property type="entry name" value="Composite domain of metallo-dependent hydrolases"/>
    <property type="match status" value="1"/>
</dbReference>
<dbReference type="GO" id="GO:0046872">
    <property type="term" value="F:metal ion binding"/>
    <property type="evidence" value="ECO:0007669"/>
    <property type="project" value="InterPro"/>
</dbReference>
<dbReference type="Gene3D" id="3.20.20.140">
    <property type="entry name" value="Metal-dependent hydrolases"/>
    <property type="match status" value="1"/>
</dbReference>
<dbReference type="STRING" id="1921803.NIES593_05600"/>
<evidence type="ECO:0000256" key="1">
    <source>
        <dbReference type="ARBA" id="ARBA00022975"/>
    </source>
</evidence>